<evidence type="ECO:0000313" key="1">
    <source>
        <dbReference type="EMBL" id="SSW94799.1"/>
    </source>
</evidence>
<proteinExistence type="predicted"/>
<gene>
    <name evidence="1" type="ORF">ARTV_0329</name>
</gene>
<dbReference type="AlphaFoldDB" id="A0A3B0MFA7"/>
<accession>A0A3B0MFA7</accession>
<name>A0A3B0MFA7_9GAMM</name>
<reference evidence="1" key="1">
    <citation type="submission" date="2018-04" db="EMBL/GenBank/DDBJ databases">
        <authorList>
            <person name="Go L.Y."/>
            <person name="Mitchell J.A."/>
        </authorList>
    </citation>
    <scope>NUCLEOTIDE SEQUENCE</scope>
    <source>
        <strain evidence="1">ARTV</strain>
    </source>
</reference>
<organism evidence="1">
    <name type="scientific">Arsenophonus endosymbiont of Trialeurodes vaporariorum</name>
    <dbReference type="NCBI Taxonomy" id="235567"/>
    <lineage>
        <taxon>Bacteria</taxon>
        <taxon>Pseudomonadati</taxon>
        <taxon>Pseudomonadota</taxon>
        <taxon>Gammaproteobacteria</taxon>
        <taxon>Enterobacterales</taxon>
        <taxon>Morganellaceae</taxon>
        <taxon>Arsenophonus</taxon>
    </lineage>
</organism>
<protein>
    <submittedName>
        <fullName evidence="1">Uncharacterized protein</fullName>
    </submittedName>
</protein>
<dbReference type="EMBL" id="UFQR01000001">
    <property type="protein sequence ID" value="SSW94799.1"/>
    <property type="molecule type" value="Genomic_DNA"/>
</dbReference>
<sequence length="63" mass="7488">MKRLRSELSELVNRSVDRHVRLAVTGFSVVVKRHLLPRWLISYYMRTVGRVCHCFPPQEMAVY</sequence>